<dbReference type="PANTHER" id="PTHR11228:SF7">
    <property type="entry name" value="PQQA PEPTIDE CYCLASE"/>
    <property type="match status" value="1"/>
</dbReference>
<dbReference type="CDD" id="cd01335">
    <property type="entry name" value="Radical_SAM"/>
    <property type="match status" value="1"/>
</dbReference>
<dbReference type="SFLD" id="SFLDG01067">
    <property type="entry name" value="SPASM/twitch_domain_containing"/>
    <property type="match status" value="1"/>
</dbReference>
<reference evidence="7" key="1">
    <citation type="submission" date="2023-07" db="EMBL/GenBank/DDBJ databases">
        <title>30 novel species of actinomycetes from the DSMZ collection.</title>
        <authorList>
            <person name="Nouioui I."/>
        </authorList>
    </citation>
    <scope>NUCLEOTIDE SEQUENCE [LARGE SCALE GENOMIC DNA]</scope>
    <source>
        <strain evidence="7">DSM 41635</strain>
    </source>
</reference>
<dbReference type="SUPFAM" id="SSF102114">
    <property type="entry name" value="Radical SAM enzymes"/>
    <property type="match status" value="1"/>
</dbReference>
<protein>
    <submittedName>
        <fullName evidence="6">Radical SAM protein</fullName>
    </submittedName>
</protein>
<name>A0ABU2QLH4_9ACTN</name>
<evidence type="ECO:0000256" key="3">
    <source>
        <dbReference type="ARBA" id="ARBA00023004"/>
    </source>
</evidence>
<evidence type="ECO:0000313" key="6">
    <source>
        <dbReference type="EMBL" id="MDT0405302.1"/>
    </source>
</evidence>
<dbReference type="PROSITE" id="PS51918">
    <property type="entry name" value="RADICAL_SAM"/>
    <property type="match status" value="1"/>
</dbReference>
<evidence type="ECO:0000259" key="5">
    <source>
        <dbReference type="PROSITE" id="PS51918"/>
    </source>
</evidence>
<dbReference type="SMART" id="SM00729">
    <property type="entry name" value="Elp3"/>
    <property type="match status" value="1"/>
</dbReference>
<dbReference type="RefSeq" id="WP_032769582.1">
    <property type="nucleotide sequence ID" value="NZ_JAVRFB010000023.1"/>
</dbReference>
<keyword evidence="2" id="KW-0479">Metal-binding</keyword>
<dbReference type="SFLD" id="SFLDS00029">
    <property type="entry name" value="Radical_SAM"/>
    <property type="match status" value="1"/>
</dbReference>
<dbReference type="InterPro" id="IPR007197">
    <property type="entry name" value="rSAM"/>
</dbReference>
<comment type="caution">
    <text evidence="6">The sequence shown here is derived from an EMBL/GenBank/DDBJ whole genome shotgun (WGS) entry which is preliminary data.</text>
</comment>
<dbReference type="Pfam" id="PF04055">
    <property type="entry name" value="Radical_SAM"/>
    <property type="match status" value="1"/>
</dbReference>
<evidence type="ECO:0000256" key="2">
    <source>
        <dbReference type="ARBA" id="ARBA00022723"/>
    </source>
</evidence>
<dbReference type="EMBL" id="JAVRFB010000023">
    <property type="protein sequence ID" value="MDT0405302.1"/>
    <property type="molecule type" value="Genomic_DNA"/>
</dbReference>
<dbReference type="InterPro" id="IPR058240">
    <property type="entry name" value="rSAM_sf"/>
</dbReference>
<dbReference type="Proteomes" id="UP001180503">
    <property type="component" value="Unassembled WGS sequence"/>
</dbReference>
<sequence>MKRRVGPDGVHLFDRRTGLNILFDEVDAPQTQWARAPRQVSIALTNACDLACPFCYAPKTAAVLDAARLCAWIDELDTEGCLGIGFGGGEPTLYRRLPQVCRHAAERTGLAVTMTTHAHRFTPQLIDALAGTVNFVRASVDGVGTTYEKLRGRPFSELIQRLTWIGQAFRFGLNCVVNADTLPDLDAVADLAASTGAAELLLLPERPARGRPGSTPHTVAALHQWITNYRGPVALTIGEGDSGALPTAQPLPGETGLRAYAHIDAAGTLRRTSYHSAGEPVDDRGVLAALDRLQQKGVA</sequence>
<dbReference type="Gene3D" id="3.20.20.70">
    <property type="entry name" value="Aldolase class I"/>
    <property type="match status" value="1"/>
</dbReference>
<evidence type="ECO:0000256" key="4">
    <source>
        <dbReference type="ARBA" id="ARBA00023014"/>
    </source>
</evidence>
<dbReference type="InterPro" id="IPR006638">
    <property type="entry name" value="Elp3/MiaA/NifB-like_rSAM"/>
</dbReference>
<evidence type="ECO:0000313" key="7">
    <source>
        <dbReference type="Proteomes" id="UP001180503"/>
    </source>
</evidence>
<organism evidence="6 7">
    <name type="scientific">Streptomyces edwardsiae</name>
    <dbReference type="NCBI Taxonomy" id="3075527"/>
    <lineage>
        <taxon>Bacteria</taxon>
        <taxon>Bacillati</taxon>
        <taxon>Actinomycetota</taxon>
        <taxon>Actinomycetes</taxon>
        <taxon>Kitasatosporales</taxon>
        <taxon>Streptomycetaceae</taxon>
        <taxon>Streptomyces</taxon>
    </lineage>
</organism>
<dbReference type="PANTHER" id="PTHR11228">
    <property type="entry name" value="RADICAL SAM DOMAIN PROTEIN"/>
    <property type="match status" value="1"/>
</dbReference>
<evidence type="ECO:0000256" key="1">
    <source>
        <dbReference type="ARBA" id="ARBA00022691"/>
    </source>
</evidence>
<gene>
    <name evidence="6" type="ORF">RM528_26030</name>
</gene>
<proteinExistence type="predicted"/>
<keyword evidence="1" id="KW-0949">S-adenosyl-L-methionine</keyword>
<accession>A0ABU2QLH4</accession>
<keyword evidence="3" id="KW-0408">Iron</keyword>
<keyword evidence="4" id="KW-0411">Iron-sulfur</keyword>
<dbReference type="InterPro" id="IPR050377">
    <property type="entry name" value="Radical_SAM_PqqE_MftC-like"/>
</dbReference>
<dbReference type="InterPro" id="IPR013785">
    <property type="entry name" value="Aldolase_TIM"/>
</dbReference>
<feature type="domain" description="Radical SAM core" evidence="5">
    <location>
        <begin position="34"/>
        <end position="244"/>
    </location>
</feature>